<keyword evidence="2" id="KW-1185">Reference proteome</keyword>
<reference evidence="1" key="1">
    <citation type="submission" date="2021-10" db="EMBL/GenBank/DDBJ databases">
        <authorList>
            <person name="Piombo E."/>
        </authorList>
    </citation>
    <scope>NUCLEOTIDE SEQUENCE</scope>
</reference>
<dbReference type="AlphaFoldDB" id="A0A9N9Z2Y7"/>
<evidence type="ECO:0008006" key="3">
    <source>
        <dbReference type="Google" id="ProtNLM"/>
    </source>
</evidence>
<dbReference type="Proteomes" id="UP000775872">
    <property type="component" value="Unassembled WGS sequence"/>
</dbReference>
<name>A0A9N9Z2Y7_9HYPO</name>
<sequence length="624" mass="72700">MRLWRNYGYTVWDDQYAETLSLWKYDPALDEPKMSQAWKNYSGLYGAEEDHSARLEVRPQAEEEQDQAAQIWVSDVERYNLVALTMEELPFGPPDADEQSCETITVLSYLRGNADLAQHRPSSIRILSSIMRRHHQSLFDQASATASDREFWNTLFIGLDRSWNISEAGMLEQRFGWVLEYIQEGKLPLEAQIARDILREALNPTFLRVLYQVQDMIQSWKSNMGIDGFCNTYGLLIAQLWEEIVYSTTFLEPQDKPSQFMPISPKQMSPSLMVLGPEGTQASIATLDSESDPQASATPAELAALEEIEASEEPELYHSVPHTARKSNQVKWTEEQVTYLHTLMGLDITWPERVTRFNQKFEGSRTTGSLKKKVKAMVGDFPSYKQNRLKRWTQEEKEHLRQLIATEESWDGVIQRFKEKFETDRNQMSMSYIAKMYKWDTTRLNTGYPWTEEQDQFLATLRTDEAARNNWPTLFEKEFAVSRSLFALAARLRKLGLAQKVGDNHHYTRKEEEYMRNLINPGLETISTTEICHRFWEKFGQGHSQRSIQNKTRRLMNAQQREAPPRVNWPWSTAEDDFLRTLSGSMKEKTAAMNRKFDIQRTEMAVGERSRRLKRWQDKKRGGD</sequence>
<proteinExistence type="predicted"/>
<dbReference type="OrthoDB" id="5106194at2759"/>
<protein>
    <recommendedName>
        <fullName evidence="3">Myb-like domain-containing protein</fullName>
    </recommendedName>
</protein>
<evidence type="ECO:0000313" key="1">
    <source>
        <dbReference type="EMBL" id="CAH0048046.1"/>
    </source>
</evidence>
<comment type="caution">
    <text evidence="1">The sequence shown here is derived from an EMBL/GenBank/DDBJ whole genome shotgun (WGS) entry which is preliminary data.</text>
</comment>
<gene>
    <name evidence="1" type="ORF">CSOL1703_00016298</name>
</gene>
<accession>A0A9N9Z2Y7</accession>
<dbReference type="EMBL" id="CABFOC020000034">
    <property type="protein sequence ID" value="CAH0048046.1"/>
    <property type="molecule type" value="Genomic_DNA"/>
</dbReference>
<evidence type="ECO:0000313" key="2">
    <source>
        <dbReference type="Proteomes" id="UP000775872"/>
    </source>
</evidence>
<organism evidence="1 2">
    <name type="scientific">Clonostachys solani</name>
    <dbReference type="NCBI Taxonomy" id="160281"/>
    <lineage>
        <taxon>Eukaryota</taxon>
        <taxon>Fungi</taxon>
        <taxon>Dikarya</taxon>
        <taxon>Ascomycota</taxon>
        <taxon>Pezizomycotina</taxon>
        <taxon>Sordariomycetes</taxon>
        <taxon>Hypocreomycetidae</taxon>
        <taxon>Hypocreales</taxon>
        <taxon>Bionectriaceae</taxon>
        <taxon>Clonostachys</taxon>
    </lineage>
</organism>